<dbReference type="RefSeq" id="WP_277860641.1">
    <property type="nucleotide sequence ID" value="NZ_JARRAG010000002.1"/>
</dbReference>
<evidence type="ECO:0000313" key="2">
    <source>
        <dbReference type="Proteomes" id="UP001216907"/>
    </source>
</evidence>
<reference evidence="1 2" key="1">
    <citation type="submission" date="2023-03" db="EMBL/GenBank/DDBJ databases">
        <title>Paludisphaera mucosa sp. nov. a novel planctomycete from northern fen.</title>
        <authorList>
            <person name="Ivanova A."/>
        </authorList>
    </citation>
    <scope>NUCLEOTIDE SEQUENCE [LARGE SCALE GENOMIC DNA]</scope>
    <source>
        <strain evidence="1 2">Pla2</strain>
    </source>
</reference>
<dbReference type="Proteomes" id="UP001216907">
    <property type="component" value="Unassembled WGS sequence"/>
</dbReference>
<gene>
    <name evidence="1" type="ORF">PZE19_10890</name>
</gene>
<evidence type="ECO:0000313" key="1">
    <source>
        <dbReference type="EMBL" id="MDG3004283.1"/>
    </source>
</evidence>
<organism evidence="1 2">
    <name type="scientific">Paludisphaera mucosa</name>
    <dbReference type="NCBI Taxonomy" id="3030827"/>
    <lineage>
        <taxon>Bacteria</taxon>
        <taxon>Pseudomonadati</taxon>
        <taxon>Planctomycetota</taxon>
        <taxon>Planctomycetia</taxon>
        <taxon>Isosphaerales</taxon>
        <taxon>Isosphaeraceae</taxon>
        <taxon>Paludisphaera</taxon>
    </lineage>
</organism>
<proteinExistence type="predicted"/>
<comment type="caution">
    <text evidence="1">The sequence shown here is derived from an EMBL/GenBank/DDBJ whole genome shotgun (WGS) entry which is preliminary data.</text>
</comment>
<dbReference type="EMBL" id="JARRAG010000002">
    <property type="protein sequence ID" value="MDG3004283.1"/>
    <property type="molecule type" value="Genomic_DNA"/>
</dbReference>
<protein>
    <submittedName>
        <fullName evidence="1">DUF4303 domain-containing protein</fullName>
    </submittedName>
</protein>
<keyword evidence="2" id="KW-1185">Reference proteome</keyword>
<dbReference type="Pfam" id="PF14136">
    <property type="entry name" value="DUF4303"/>
    <property type="match status" value="1"/>
</dbReference>
<name>A0ABT6F9L6_9BACT</name>
<dbReference type="InterPro" id="IPR025409">
    <property type="entry name" value="DUF4303"/>
</dbReference>
<accession>A0ABT6F9L6</accession>
<sequence>MIGGCGRYDESDDGAFVEYKANVFAAMVLALSDLEAEGFFGSGRDRRSVAVFCSVADSICTAWLEADSARRLNPPEVFEAFQAERIEYISEGADDLAPHDDEVFEEYLVLVRGGRGRLTQTGGVCS</sequence>